<sequence length="425" mass="47373">MAYRAFSVVSFQCEKNKFYRVKQISIMRQRIKLFTTLAMSLLMLGSAVGGWAQENANRRLVRVWFDQAPEGGMVVVKQGTRILRDGDAVHNGSTLLIEASVAQRDYSLAVLRVSGKHYVNLPVQSVSVKYKVEGDTHIKAIFSQIQPAKKATLDIKKNQGGTLEVYVGDREVLTGEHVPVGTVLRIRAISGKSFVLSNLTAQRGQCLIDETYTNNPIEVFYRVSEAYTLIKAYFEHWSSLDRVHVPLYISESGKGGLLYVFLGERQVYNGDLVPLRGTLTLKAIPERYGWLTQLTIGDEAIISEPICTPFTYRHTIETTVYVRAKFSPTPPSSDRGKGDAPMNNEEIGLEGAAPYAYFSWAREDSAFVIARAKADVSVQLYNMNGHLMRQERTDANGTCRLSTEGLATGTYLLRVGNVVKKVLVK</sequence>
<evidence type="ECO:0008006" key="3">
    <source>
        <dbReference type="Google" id="ProtNLM"/>
    </source>
</evidence>
<keyword evidence="2" id="KW-1185">Reference proteome</keyword>
<name>A0A0A2GFB4_9PORP</name>
<dbReference type="InterPro" id="IPR026444">
    <property type="entry name" value="Secre_tail"/>
</dbReference>
<evidence type="ECO:0000313" key="1">
    <source>
        <dbReference type="EMBL" id="KGN99179.1"/>
    </source>
</evidence>
<evidence type="ECO:0000313" key="2">
    <source>
        <dbReference type="Proteomes" id="UP000030134"/>
    </source>
</evidence>
<proteinExistence type="predicted"/>
<protein>
    <recommendedName>
        <fullName evidence="3">Secretion system C-terminal sorting domain-containing protein</fullName>
    </recommendedName>
</protein>
<dbReference type="EMBL" id="JQZW01000002">
    <property type="protein sequence ID" value="KGN99179.1"/>
    <property type="molecule type" value="Genomic_DNA"/>
</dbReference>
<organism evidence="1 2">
    <name type="scientific">Porphyromonas gingivicanis</name>
    <dbReference type="NCBI Taxonomy" id="266762"/>
    <lineage>
        <taxon>Bacteria</taxon>
        <taxon>Pseudomonadati</taxon>
        <taxon>Bacteroidota</taxon>
        <taxon>Bacteroidia</taxon>
        <taxon>Bacteroidales</taxon>
        <taxon>Porphyromonadaceae</taxon>
        <taxon>Porphyromonas</taxon>
    </lineage>
</organism>
<gene>
    <name evidence="1" type="ORF">HQ36_01630</name>
</gene>
<dbReference type="AlphaFoldDB" id="A0A0A2GFB4"/>
<dbReference type="NCBIfam" id="TIGR04183">
    <property type="entry name" value="Por_Secre_tail"/>
    <property type="match status" value="1"/>
</dbReference>
<dbReference type="Proteomes" id="UP000030134">
    <property type="component" value="Unassembled WGS sequence"/>
</dbReference>
<reference evidence="1 2" key="1">
    <citation type="submission" date="2014-08" db="EMBL/GenBank/DDBJ databases">
        <title>Porphyromonas gingivicanis strain:COT-022_OH1391 Genome sequencing.</title>
        <authorList>
            <person name="Wallis C."/>
            <person name="Deusch O."/>
            <person name="O'Flynn C."/>
            <person name="Davis I."/>
            <person name="Jospin G."/>
            <person name="Darling A.E."/>
            <person name="Coil D.A."/>
            <person name="Alexiev A."/>
            <person name="Horsfall A."/>
            <person name="Kirkwood N."/>
            <person name="Harris S."/>
            <person name="Eisen J.A."/>
        </authorList>
    </citation>
    <scope>NUCLEOTIDE SEQUENCE [LARGE SCALE GENOMIC DNA]</scope>
    <source>
        <strain evidence="2">COT-022 OH1391</strain>
    </source>
</reference>
<accession>A0A0A2GFB4</accession>
<comment type="caution">
    <text evidence="1">The sequence shown here is derived from an EMBL/GenBank/DDBJ whole genome shotgun (WGS) entry which is preliminary data.</text>
</comment>